<reference evidence="11 12" key="1">
    <citation type="journal article" date="2024" name="bioRxiv">
        <title>Comparative genomics of Cryptococcus and Kwoniella reveals pathogenesis evolution and contrasting karyotype dynamics via intercentromeric recombination or chromosome fusion.</title>
        <authorList>
            <person name="Coelho M.A."/>
            <person name="David-Palma M."/>
            <person name="Shea T."/>
            <person name="Bowers K."/>
            <person name="McGinley-Smith S."/>
            <person name="Mohammad A.W."/>
            <person name="Gnirke A."/>
            <person name="Yurkov A.M."/>
            <person name="Nowrousian M."/>
            <person name="Sun S."/>
            <person name="Cuomo C.A."/>
            <person name="Heitman J."/>
        </authorList>
    </citation>
    <scope>NUCLEOTIDE SEQUENCE [LARGE SCALE GENOMIC DNA]</scope>
    <source>
        <strain evidence="11 12">CBS 13917</strain>
    </source>
</reference>
<evidence type="ECO:0008006" key="13">
    <source>
        <dbReference type="Google" id="ProtNLM"/>
    </source>
</evidence>
<feature type="region of interest" description="Disordered" evidence="10">
    <location>
        <begin position="366"/>
        <end position="403"/>
    </location>
</feature>
<dbReference type="InterPro" id="IPR023395">
    <property type="entry name" value="MCP_dom_sf"/>
</dbReference>
<keyword evidence="5" id="KW-0677">Repeat</keyword>
<feature type="region of interest" description="Disordered" evidence="10">
    <location>
        <begin position="40"/>
        <end position="91"/>
    </location>
</feature>
<feature type="repeat" description="Solcar" evidence="8">
    <location>
        <begin position="367"/>
        <end position="455"/>
    </location>
</feature>
<dbReference type="SUPFAM" id="SSF103506">
    <property type="entry name" value="Mitochondrial carrier"/>
    <property type="match status" value="1"/>
</dbReference>
<keyword evidence="6" id="KW-1133">Transmembrane helix</keyword>
<feature type="compositionally biased region" description="Polar residues" evidence="10">
    <location>
        <begin position="366"/>
        <end position="377"/>
    </location>
</feature>
<keyword evidence="7 8" id="KW-0472">Membrane</keyword>
<evidence type="ECO:0000256" key="5">
    <source>
        <dbReference type="ARBA" id="ARBA00022737"/>
    </source>
</evidence>
<dbReference type="InterPro" id="IPR052217">
    <property type="entry name" value="Mito/Peroxisomal_Carrier"/>
</dbReference>
<comment type="similarity">
    <text evidence="2 9">Belongs to the mitochondrial carrier (TC 2.A.29) family.</text>
</comment>
<dbReference type="PANTHER" id="PTHR45939:SF1">
    <property type="entry name" value="MITOCHONDRIAL THIAMINE PYROPHOSPHATE CARRIER 1-RELATED"/>
    <property type="match status" value="1"/>
</dbReference>
<dbReference type="GO" id="GO:0016020">
    <property type="term" value="C:membrane"/>
    <property type="evidence" value="ECO:0007669"/>
    <property type="project" value="UniProtKB-SubCell"/>
</dbReference>
<dbReference type="Gene3D" id="1.50.40.10">
    <property type="entry name" value="Mitochondrial carrier domain"/>
    <property type="match status" value="2"/>
</dbReference>
<feature type="repeat" description="Solcar" evidence="8">
    <location>
        <begin position="189"/>
        <end position="285"/>
    </location>
</feature>
<dbReference type="Proteomes" id="UP001388673">
    <property type="component" value="Unassembled WGS sequence"/>
</dbReference>
<organism evidence="11 12">
    <name type="scientific">Kwoniella newhampshirensis</name>
    <dbReference type="NCBI Taxonomy" id="1651941"/>
    <lineage>
        <taxon>Eukaryota</taxon>
        <taxon>Fungi</taxon>
        <taxon>Dikarya</taxon>
        <taxon>Basidiomycota</taxon>
        <taxon>Agaricomycotina</taxon>
        <taxon>Tremellomycetes</taxon>
        <taxon>Tremellales</taxon>
        <taxon>Cryptococcaceae</taxon>
        <taxon>Kwoniella</taxon>
    </lineage>
</organism>
<gene>
    <name evidence="11" type="ORF">IAR55_005414</name>
</gene>
<evidence type="ECO:0000256" key="8">
    <source>
        <dbReference type="PROSITE-ProRule" id="PRU00282"/>
    </source>
</evidence>
<keyword evidence="3 9" id="KW-0813">Transport</keyword>
<evidence type="ECO:0000256" key="9">
    <source>
        <dbReference type="RuleBase" id="RU000488"/>
    </source>
</evidence>
<evidence type="ECO:0000256" key="7">
    <source>
        <dbReference type="ARBA" id="ARBA00023136"/>
    </source>
</evidence>
<evidence type="ECO:0000256" key="10">
    <source>
        <dbReference type="SAM" id="MobiDB-lite"/>
    </source>
</evidence>
<comment type="caution">
    <text evidence="11">The sequence shown here is derived from an EMBL/GenBank/DDBJ whole genome shotgun (WGS) entry which is preliminary data.</text>
</comment>
<evidence type="ECO:0000313" key="12">
    <source>
        <dbReference type="Proteomes" id="UP001388673"/>
    </source>
</evidence>
<keyword evidence="4 8" id="KW-0812">Transmembrane</keyword>
<dbReference type="KEGG" id="kne:92182672"/>
<dbReference type="GO" id="GO:0015217">
    <property type="term" value="F:ADP transmembrane transporter activity"/>
    <property type="evidence" value="ECO:0007669"/>
    <property type="project" value="TreeGrafter"/>
</dbReference>
<dbReference type="Pfam" id="PF00153">
    <property type="entry name" value="Mito_carr"/>
    <property type="match status" value="4"/>
</dbReference>
<evidence type="ECO:0000256" key="3">
    <source>
        <dbReference type="ARBA" id="ARBA00022448"/>
    </source>
</evidence>
<dbReference type="PROSITE" id="PS50920">
    <property type="entry name" value="SOLCAR"/>
    <property type="match status" value="3"/>
</dbReference>
<evidence type="ECO:0000256" key="2">
    <source>
        <dbReference type="ARBA" id="ARBA00006375"/>
    </source>
</evidence>
<sequence>MASHAHPPLTPFGSALAGALGSVFANAVVYPLDTAKTRLQALEDPLEDEDDDDGSEAESEPDLEAALTSEGDEKEVRAIQSDETKEKGKKRNEDVVLVAASQRPLVILKSMLGKRMKRFGVIMMLLRILRTEGLGGAFHGFAASMVGSFSQQFAYFFFHTLLRTSYIRRLAPLPTSSTSKSPVTPTPALSTSAELLLGALAGALAQIFTIPVSVIATRQQLWEPPHSHHHHKTSPPVAAPSLLDTAREIVMESGVTGLWTGLRPGLVLTVNPAITYGVFERIKSWRLENKGNGGGKLGVGESFWVGVGSKTLATVVTYPYIFAKVRLQAKVPPSTTSGPAPPTPLANLTKDESAPSYASIASTSPAFGSAVTSTSPTLAGGSDQHPQKGEHPQLPHNHLHPHSPTHHYKGALELLKAVYKERGIGGLYQGLGAQILKAVLCQGILFVSKDQFESYAWLLLVFLSRLRARLSLK</sequence>
<evidence type="ECO:0000256" key="6">
    <source>
        <dbReference type="ARBA" id="ARBA00022989"/>
    </source>
</evidence>
<protein>
    <recommendedName>
        <fullName evidence="13">Adenine nucleotide transporter</fullName>
    </recommendedName>
</protein>
<dbReference type="GeneID" id="92182672"/>
<keyword evidence="12" id="KW-1185">Reference proteome</keyword>
<proteinExistence type="inferred from homology"/>
<dbReference type="RefSeq" id="XP_066801073.1">
    <property type="nucleotide sequence ID" value="XM_066948505.1"/>
</dbReference>
<dbReference type="EMBL" id="JBCAWK010000010">
    <property type="protein sequence ID" value="KAK8847555.1"/>
    <property type="molecule type" value="Genomic_DNA"/>
</dbReference>
<accession>A0AAW0YW89</accession>
<name>A0AAW0YW89_9TREE</name>
<feature type="region of interest" description="Disordered" evidence="10">
    <location>
        <begin position="331"/>
        <end position="351"/>
    </location>
</feature>
<evidence type="ECO:0000313" key="11">
    <source>
        <dbReference type="EMBL" id="KAK8847555.1"/>
    </source>
</evidence>
<feature type="repeat" description="Solcar" evidence="8">
    <location>
        <begin position="9"/>
        <end position="165"/>
    </location>
</feature>
<evidence type="ECO:0000256" key="4">
    <source>
        <dbReference type="ARBA" id="ARBA00022692"/>
    </source>
</evidence>
<evidence type="ECO:0000256" key="1">
    <source>
        <dbReference type="ARBA" id="ARBA00004141"/>
    </source>
</evidence>
<comment type="subcellular location">
    <subcellularLocation>
        <location evidence="1">Membrane</location>
        <topology evidence="1">Multi-pass membrane protein</topology>
    </subcellularLocation>
</comment>
<feature type="compositionally biased region" description="Basic and acidic residues" evidence="10">
    <location>
        <begin position="74"/>
        <end position="91"/>
    </location>
</feature>
<dbReference type="PANTHER" id="PTHR45939">
    <property type="entry name" value="PEROXISOMAL MEMBRANE PROTEIN PMP34-RELATED"/>
    <property type="match status" value="1"/>
</dbReference>
<feature type="compositionally biased region" description="Acidic residues" evidence="10">
    <location>
        <begin position="44"/>
        <end position="63"/>
    </location>
</feature>
<dbReference type="AlphaFoldDB" id="A0AAW0YW89"/>
<dbReference type="InterPro" id="IPR018108">
    <property type="entry name" value="MCP_transmembrane"/>
</dbReference>